<dbReference type="AlphaFoldDB" id="A0A554VPN2"/>
<proteinExistence type="predicted"/>
<dbReference type="RefSeq" id="WP_143915695.1">
    <property type="nucleotide sequence ID" value="NZ_CANMIK010000001.1"/>
</dbReference>
<evidence type="ECO:0000313" key="1">
    <source>
        <dbReference type="EMBL" id="TSE10415.1"/>
    </source>
</evidence>
<organism evidence="1 2">
    <name type="scientific">Aquimarina algiphila</name>
    <dbReference type="NCBI Taxonomy" id="2047982"/>
    <lineage>
        <taxon>Bacteria</taxon>
        <taxon>Pseudomonadati</taxon>
        <taxon>Bacteroidota</taxon>
        <taxon>Flavobacteriia</taxon>
        <taxon>Flavobacteriales</taxon>
        <taxon>Flavobacteriaceae</taxon>
        <taxon>Aquimarina</taxon>
    </lineage>
</organism>
<dbReference type="OrthoDB" id="8263000at2"/>
<comment type="caution">
    <text evidence="1">The sequence shown here is derived from an EMBL/GenBank/DDBJ whole genome shotgun (WGS) entry which is preliminary data.</text>
</comment>
<name>A0A554VPN2_9FLAO</name>
<protein>
    <submittedName>
        <fullName evidence="1">Uncharacterized protein</fullName>
    </submittedName>
</protein>
<accession>A0A554VPN2</accession>
<dbReference type="EMBL" id="VLNR01000007">
    <property type="protein sequence ID" value="TSE10415.1"/>
    <property type="molecule type" value="Genomic_DNA"/>
</dbReference>
<gene>
    <name evidence="1" type="ORF">FOF46_05100</name>
</gene>
<sequence length="1002" mass="113365">MNTKQQILKSPILKKGEDFSFLRQEGIRLLQQYSGTTWTDHNIHDPGITLLEAFCFALTELSLKADLDIKDILASSQQNSSNVLFGAEEILPVHPTTIKDYRKVLIDTEGVRNAWFIPLSIGETNNINGLYDVLLELDEDDTLGDINSSIIEKNITINIGSGDQDFTIGVFFPFWDEEGANAFQEIFTTIDNITSPGSASIILTPPSGEENDYSAELEITYNTISTTSFTVIISVNPTIGTDPIETTAVENEIITLLSNTGNDSFIDLFNRKVVAASTIENSIWEKLRAHRNLGEDIQDIKAVRIQEIGIDVSIEVLKTLNLEKYLASVLFELENFFRPPILFTSLHDLETKKISYENIFEGPLLANGFLDDAVLNDLSRGVADSRNSTVYISDLVNLFIKTALKNSTAITNIIENQVIAISNITISNYRNNKIVEEKVTDCLVLAESELVKPRFSFNKSNIQFYSGRVELDYNYDLVISLLDELRTTLQTSNTISNLPSIPSGESLATLSDYYSIQHEFPAAFGLGKNVLSNAYSEEHRAKVEQFRAYLTIIDQLLASYSNQLYHINDLFSIDTNVTNTYFKNPLYDIPYYERLLVDFLNSGQSWEDFKNDLSNDYQQALDEIFESNTIFLDRRNRFLDHLMARFGASLEHYISFRYEENSLMVDNSSQLDLRQLEIAHDLILDKINYLSVFPEQSKNRFMALNYSEEAWDTGNTSGLSKRLLSALGLRNLNRRTLHNEVDNFIQIVPDGPDFIFEIIDSNSDVILRSVGNYPNALDAQNEARETIRQAIDRDHYFVEPQGVSPVTYVIGFQPESGNLPTYVATSPLPSTNDEFAARTNIRHIIRELKEIGSGVYIVEHILLRPNEGDTIDLEIPINETNNVSNPYSMRISSILPSGFERDFAIEMEPIPSIPAQFQNEKFRNLIVKQINEETPAHILAGIYWLDINTGVENANTPSLNNFTARWRAWLEAKEDASTPINVLSDRRSELITVLNEIYQISA</sequence>
<dbReference type="Proteomes" id="UP000318833">
    <property type="component" value="Unassembled WGS sequence"/>
</dbReference>
<keyword evidence="2" id="KW-1185">Reference proteome</keyword>
<evidence type="ECO:0000313" key="2">
    <source>
        <dbReference type="Proteomes" id="UP000318833"/>
    </source>
</evidence>
<reference evidence="1 2" key="1">
    <citation type="submission" date="2019-07" db="EMBL/GenBank/DDBJ databases">
        <title>The draft genome sequence of Aquimarina algiphila M91.</title>
        <authorList>
            <person name="Meng X."/>
        </authorList>
    </citation>
    <scope>NUCLEOTIDE SEQUENCE [LARGE SCALE GENOMIC DNA]</scope>
    <source>
        <strain evidence="1 2">M91</strain>
    </source>
</reference>